<proteinExistence type="predicted"/>
<comment type="caution">
    <text evidence="2">The sequence shown here is derived from an EMBL/GenBank/DDBJ whole genome shotgun (WGS) entry which is preliminary data.</text>
</comment>
<organism evidence="2 3">
    <name type="scientific">Solanum bulbocastanum</name>
    <name type="common">Wild potato</name>
    <dbReference type="NCBI Taxonomy" id="147425"/>
    <lineage>
        <taxon>Eukaryota</taxon>
        <taxon>Viridiplantae</taxon>
        <taxon>Streptophyta</taxon>
        <taxon>Embryophyta</taxon>
        <taxon>Tracheophyta</taxon>
        <taxon>Spermatophyta</taxon>
        <taxon>Magnoliopsida</taxon>
        <taxon>eudicotyledons</taxon>
        <taxon>Gunneridae</taxon>
        <taxon>Pentapetalae</taxon>
        <taxon>asterids</taxon>
        <taxon>lamiids</taxon>
        <taxon>Solanales</taxon>
        <taxon>Solanaceae</taxon>
        <taxon>Solanoideae</taxon>
        <taxon>Solaneae</taxon>
        <taxon>Solanum</taxon>
    </lineage>
</organism>
<dbReference type="Pfam" id="PF07712">
    <property type="entry name" value="SURNod19"/>
    <property type="match status" value="1"/>
</dbReference>
<keyword evidence="3" id="KW-1185">Reference proteome</keyword>
<evidence type="ECO:0000313" key="2">
    <source>
        <dbReference type="EMBL" id="KAK6773536.1"/>
    </source>
</evidence>
<dbReference type="EMBL" id="JBANQN010000012">
    <property type="protein sequence ID" value="KAK6773536.1"/>
    <property type="molecule type" value="Genomic_DNA"/>
</dbReference>
<reference evidence="2 3" key="1">
    <citation type="submission" date="2024-02" db="EMBL/GenBank/DDBJ databases">
        <title>de novo genome assembly of Solanum bulbocastanum strain 11H21.</title>
        <authorList>
            <person name="Hosaka A.J."/>
        </authorList>
    </citation>
    <scope>NUCLEOTIDE SEQUENCE [LARGE SCALE GENOMIC DNA]</scope>
    <source>
        <tissue evidence="2">Young leaves</tissue>
    </source>
</reference>
<dbReference type="PANTHER" id="PTHR33390">
    <property type="entry name" value="STRESS UP-REGULATED NOD 19 PROTEIN"/>
    <property type="match status" value="1"/>
</dbReference>
<dbReference type="AlphaFoldDB" id="A0AAN8SV33"/>
<keyword evidence="1" id="KW-0732">Signal</keyword>
<sequence>MSPSSNYQFFSLVFILLLITVDPSSQSQVTQENSVRFCVFLSPAFVLEPGSVSNKFYYNIGFPKGHIAVKSFDDELVDETGNSVPLYETYLHQWVVSRYFN</sequence>
<protein>
    <submittedName>
        <fullName evidence="2">Uncharacterized protein</fullName>
    </submittedName>
</protein>
<evidence type="ECO:0000256" key="1">
    <source>
        <dbReference type="SAM" id="SignalP"/>
    </source>
</evidence>
<dbReference type="InterPro" id="IPR011692">
    <property type="entry name" value="Stress_up-reg_Nod19"/>
</dbReference>
<dbReference type="PANTHER" id="PTHR33390:SF9">
    <property type="entry name" value="STRESS UP-REGULATED NOD 19 PROTEIN"/>
    <property type="match status" value="1"/>
</dbReference>
<name>A0AAN8SV33_SOLBU</name>
<accession>A0AAN8SV33</accession>
<dbReference type="Proteomes" id="UP001371456">
    <property type="component" value="Unassembled WGS sequence"/>
</dbReference>
<evidence type="ECO:0000313" key="3">
    <source>
        <dbReference type="Proteomes" id="UP001371456"/>
    </source>
</evidence>
<feature type="chain" id="PRO_5043044567" evidence="1">
    <location>
        <begin position="27"/>
        <end position="101"/>
    </location>
</feature>
<feature type="signal peptide" evidence="1">
    <location>
        <begin position="1"/>
        <end position="26"/>
    </location>
</feature>
<gene>
    <name evidence="2" type="ORF">RDI58_028774</name>
</gene>